<dbReference type="InterPro" id="IPR052155">
    <property type="entry name" value="Biofilm_reg_signaling"/>
</dbReference>
<dbReference type="InterPro" id="IPR000160">
    <property type="entry name" value="GGDEF_dom"/>
</dbReference>
<dbReference type="InterPro" id="IPR043128">
    <property type="entry name" value="Rev_trsase/Diguanyl_cyclase"/>
</dbReference>
<dbReference type="InterPro" id="IPR013656">
    <property type="entry name" value="PAS_4"/>
</dbReference>
<dbReference type="SMART" id="SM00052">
    <property type="entry name" value="EAL"/>
    <property type="match status" value="1"/>
</dbReference>
<dbReference type="FunFam" id="3.20.20.450:FF:000001">
    <property type="entry name" value="Cyclic di-GMP phosphodiesterase yahA"/>
    <property type="match status" value="1"/>
</dbReference>
<feature type="domain" description="GGDEF" evidence="3">
    <location>
        <begin position="165"/>
        <end position="303"/>
    </location>
</feature>
<dbReference type="PROSITE" id="PS50883">
    <property type="entry name" value="EAL"/>
    <property type="match status" value="1"/>
</dbReference>
<feature type="domain" description="EAL" evidence="2">
    <location>
        <begin position="312"/>
        <end position="566"/>
    </location>
</feature>
<dbReference type="PROSITE" id="PS50887">
    <property type="entry name" value="GGDEF"/>
    <property type="match status" value="1"/>
</dbReference>
<dbReference type="Gene3D" id="3.30.450.20">
    <property type="entry name" value="PAS domain"/>
    <property type="match status" value="1"/>
</dbReference>
<sequence length="570" mass="63483">MSDDTRVQQLEQDAQRLGARLTATLESISDAFLMLDRDWRLTFINREAERLLHCQRAQVLGVNVWDVFPEAVGGPYYRAYHQAVETGQVAWFEEYYEPLNLWTEVRAYPGDDGLAIYFLDISQRKAQEAELHRLAFHDRLTGLPNRQLLAERIGHALQRHRQSGETGAMLFLDLDHFKIVNDAHGHEKGDHLLRLVGERLQGLVSEADTVARFGGDEFVMLLEDLGTDVQAAAQRAQAVASRVLQSFSAPFVMDGIYQYSTPSVGLTMLDGSGASVDQLVRRADLAMYHAKAAGRNMACWFEPDMEQRVAVRAALEADLRHALNQGQFELYYQPQCDMQGRMTGVEALVRWNHPQRGLVPPVEFIPVTEETGLIVPLGRWVLETACTLLAQWAGAPRTAGLRVAVNVSAQQFQRPDFVEQVLAVLAATGAPPQRLMLELTESLLLTDVEGTVGKMARLRDAGVGCALDDFGTGYSSLAYLHRLPLAELKIDRSFIWDADNERHGGAIVHTIAGLGKAMCLDVMAEGVETERQRAFIAAAGCHGYQGYLYCRPMPMPQLAEWMSKHQAPLS</sequence>
<dbReference type="AlphaFoldDB" id="A0A7X2LVR0"/>
<accession>A0A7X2LVR0</accession>
<dbReference type="InterPro" id="IPR035965">
    <property type="entry name" value="PAS-like_dom_sf"/>
</dbReference>
<dbReference type="PANTHER" id="PTHR44757:SF2">
    <property type="entry name" value="BIOFILM ARCHITECTURE MAINTENANCE PROTEIN MBAA"/>
    <property type="match status" value="1"/>
</dbReference>
<dbReference type="NCBIfam" id="TIGR00254">
    <property type="entry name" value="GGDEF"/>
    <property type="match status" value="1"/>
</dbReference>
<name>A0A7X2LVR0_9BURK</name>
<evidence type="ECO:0000259" key="3">
    <source>
        <dbReference type="PROSITE" id="PS50887"/>
    </source>
</evidence>
<feature type="domain" description="PAS" evidence="1">
    <location>
        <begin position="17"/>
        <end position="87"/>
    </location>
</feature>
<dbReference type="InterPro" id="IPR001633">
    <property type="entry name" value="EAL_dom"/>
</dbReference>
<dbReference type="CDD" id="cd00130">
    <property type="entry name" value="PAS"/>
    <property type="match status" value="1"/>
</dbReference>
<dbReference type="InterPro" id="IPR029787">
    <property type="entry name" value="Nucleotide_cyclase"/>
</dbReference>
<comment type="caution">
    <text evidence="4">The sequence shown here is derived from an EMBL/GenBank/DDBJ whole genome shotgun (WGS) entry which is preliminary data.</text>
</comment>
<dbReference type="Pfam" id="PF08448">
    <property type="entry name" value="PAS_4"/>
    <property type="match status" value="1"/>
</dbReference>
<dbReference type="InterPro" id="IPR000014">
    <property type="entry name" value="PAS"/>
</dbReference>
<dbReference type="Pfam" id="PF00990">
    <property type="entry name" value="GGDEF"/>
    <property type="match status" value="1"/>
</dbReference>
<evidence type="ECO:0000313" key="5">
    <source>
        <dbReference type="Proteomes" id="UP000446768"/>
    </source>
</evidence>
<gene>
    <name evidence="4" type="ORF">GJ700_26500</name>
</gene>
<evidence type="ECO:0000259" key="2">
    <source>
        <dbReference type="PROSITE" id="PS50883"/>
    </source>
</evidence>
<organism evidence="4 5">
    <name type="scientific">Pseudoduganella rivuli</name>
    <dbReference type="NCBI Taxonomy" id="2666085"/>
    <lineage>
        <taxon>Bacteria</taxon>
        <taxon>Pseudomonadati</taxon>
        <taxon>Pseudomonadota</taxon>
        <taxon>Betaproteobacteria</taxon>
        <taxon>Burkholderiales</taxon>
        <taxon>Oxalobacteraceae</taxon>
        <taxon>Telluria group</taxon>
        <taxon>Pseudoduganella</taxon>
    </lineage>
</organism>
<dbReference type="CDD" id="cd01948">
    <property type="entry name" value="EAL"/>
    <property type="match status" value="1"/>
</dbReference>
<dbReference type="NCBIfam" id="TIGR00229">
    <property type="entry name" value="sensory_box"/>
    <property type="match status" value="1"/>
</dbReference>
<dbReference type="Proteomes" id="UP000446768">
    <property type="component" value="Unassembled WGS sequence"/>
</dbReference>
<dbReference type="SUPFAM" id="SSF55073">
    <property type="entry name" value="Nucleotide cyclase"/>
    <property type="match status" value="1"/>
</dbReference>
<dbReference type="PROSITE" id="PS50112">
    <property type="entry name" value="PAS"/>
    <property type="match status" value="1"/>
</dbReference>
<dbReference type="Gene3D" id="3.20.20.450">
    <property type="entry name" value="EAL domain"/>
    <property type="match status" value="1"/>
</dbReference>
<dbReference type="EMBL" id="WKJJ01000019">
    <property type="protein sequence ID" value="MRV75273.1"/>
    <property type="molecule type" value="Genomic_DNA"/>
</dbReference>
<dbReference type="SUPFAM" id="SSF141868">
    <property type="entry name" value="EAL domain-like"/>
    <property type="match status" value="1"/>
</dbReference>
<dbReference type="SMART" id="SM00267">
    <property type="entry name" value="GGDEF"/>
    <property type="match status" value="1"/>
</dbReference>
<proteinExistence type="predicted"/>
<dbReference type="SMART" id="SM00091">
    <property type="entry name" value="PAS"/>
    <property type="match status" value="1"/>
</dbReference>
<dbReference type="InterPro" id="IPR035919">
    <property type="entry name" value="EAL_sf"/>
</dbReference>
<dbReference type="SUPFAM" id="SSF55785">
    <property type="entry name" value="PYP-like sensor domain (PAS domain)"/>
    <property type="match status" value="1"/>
</dbReference>
<keyword evidence="5" id="KW-1185">Reference proteome</keyword>
<dbReference type="RefSeq" id="WP_154379658.1">
    <property type="nucleotide sequence ID" value="NZ_WKJJ01000019.1"/>
</dbReference>
<evidence type="ECO:0000313" key="4">
    <source>
        <dbReference type="EMBL" id="MRV75273.1"/>
    </source>
</evidence>
<dbReference type="Gene3D" id="3.30.70.270">
    <property type="match status" value="1"/>
</dbReference>
<dbReference type="PANTHER" id="PTHR44757">
    <property type="entry name" value="DIGUANYLATE CYCLASE DGCP"/>
    <property type="match status" value="1"/>
</dbReference>
<dbReference type="Pfam" id="PF00563">
    <property type="entry name" value="EAL"/>
    <property type="match status" value="1"/>
</dbReference>
<dbReference type="CDD" id="cd01949">
    <property type="entry name" value="GGDEF"/>
    <property type="match status" value="1"/>
</dbReference>
<reference evidence="4 5" key="1">
    <citation type="submission" date="2019-11" db="EMBL/GenBank/DDBJ databases">
        <title>Novel species isolated from a subtropical stream in China.</title>
        <authorList>
            <person name="Lu H."/>
        </authorList>
    </citation>
    <scope>NUCLEOTIDE SEQUENCE [LARGE SCALE GENOMIC DNA]</scope>
    <source>
        <strain evidence="4 5">FT92W</strain>
    </source>
</reference>
<evidence type="ECO:0000259" key="1">
    <source>
        <dbReference type="PROSITE" id="PS50112"/>
    </source>
</evidence>
<protein>
    <submittedName>
        <fullName evidence="4">EAL domain-containing protein</fullName>
    </submittedName>
</protein>